<dbReference type="Gene3D" id="3.40.50.720">
    <property type="entry name" value="NAD(P)-binding Rossmann-like Domain"/>
    <property type="match status" value="1"/>
</dbReference>
<protein>
    <recommendedName>
        <fullName evidence="5">Very-long-chain 3-oxoacyl-CoA reductase</fullName>
    </recommendedName>
</protein>
<dbReference type="AlphaFoldDB" id="A0A9P7YDC6"/>
<comment type="similarity">
    <text evidence="1">Belongs to the short-chain dehydrogenases/reductases (SDR) family.</text>
</comment>
<evidence type="ECO:0000256" key="1">
    <source>
        <dbReference type="ARBA" id="ARBA00006484"/>
    </source>
</evidence>
<evidence type="ECO:0008006" key="5">
    <source>
        <dbReference type="Google" id="ProtNLM"/>
    </source>
</evidence>
<dbReference type="PANTHER" id="PTHR43899:SF13">
    <property type="entry name" value="RH59310P"/>
    <property type="match status" value="1"/>
</dbReference>
<keyword evidence="2" id="KW-0560">Oxidoreductase</keyword>
<name>A0A9P7YDC6_9HELO</name>
<reference evidence="3" key="1">
    <citation type="journal article" date="2021" name="IMA Fungus">
        <title>Genomic characterization of three marine fungi, including Emericellopsis atlantica sp. nov. with signatures of a generalist lifestyle and marine biomass degradation.</title>
        <authorList>
            <person name="Hagestad O.C."/>
            <person name="Hou L."/>
            <person name="Andersen J.H."/>
            <person name="Hansen E.H."/>
            <person name="Altermark B."/>
            <person name="Li C."/>
            <person name="Kuhnert E."/>
            <person name="Cox R.J."/>
            <person name="Crous P.W."/>
            <person name="Spatafora J.W."/>
            <person name="Lail K."/>
            <person name="Amirebrahimi M."/>
            <person name="Lipzen A."/>
            <person name="Pangilinan J."/>
            <person name="Andreopoulos W."/>
            <person name="Hayes R.D."/>
            <person name="Ng V."/>
            <person name="Grigoriev I.V."/>
            <person name="Jackson S.A."/>
            <person name="Sutton T.D.S."/>
            <person name="Dobson A.D.W."/>
            <person name="Rama T."/>
        </authorList>
    </citation>
    <scope>NUCLEOTIDE SEQUENCE</scope>
    <source>
        <strain evidence="3">TRa018bII</strain>
    </source>
</reference>
<dbReference type="InterPro" id="IPR051019">
    <property type="entry name" value="VLCFA-Steroid_DH"/>
</dbReference>
<dbReference type="SUPFAM" id="SSF51735">
    <property type="entry name" value="NAD(P)-binding Rossmann-fold domains"/>
    <property type="match status" value="1"/>
</dbReference>
<organism evidence="3 4">
    <name type="scientific">Amylocarpus encephaloides</name>
    <dbReference type="NCBI Taxonomy" id="45428"/>
    <lineage>
        <taxon>Eukaryota</taxon>
        <taxon>Fungi</taxon>
        <taxon>Dikarya</taxon>
        <taxon>Ascomycota</taxon>
        <taxon>Pezizomycotina</taxon>
        <taxon>Leotiomycetes</taxon>
        <taxon>Helotiales</taxon>
        <taxon>Helotiales incertae sedis</taxon>
        <taxon>Amylocarpus</taxon>
    </lineage>
</organism>
<accession>A0A9P7YDC6</accession>
<comment type="caution">
    <text evidence="3">The sequence shown here is derived from an EMBL/GenBank/DDBJ whole genome shotgun (WGS) entry which is preliminary data.</text>
</comment>
<keyword evidence="4" id="KW-1185">Reference proteome</keyword>
<evidence type="ECO:0000313" key="4">
    <source>
        <dbReference type="Proteomes" id="UP000824998"/>
    </source>
</evidence>
<evidence type="ECO:0000256" key="2">
    <source>
        <dbReference type="ARBA" id="ARBA00023002"/>
    </source>
</evidence>
<dbReference type="OrthoDB" id="47007at2759"/>
<dbReference type="InterPro" id="IPR002347">
    <property type="entry name" value="SDR_fam"/>
</dbReference>
<evidence type="ECO:0000313" key="3">
    <source>
        <dbReference type="EMBL" id="KAG9231649.1"/>
    </source>
</evidence>
<dbReference type="InterPro" id="IPR036291">
    <property type="entry name" value="NAD(P)-bd_dom_sf"/>
</dbReference>
<dbReference type="GO" id="GO:0005783">
    <property type="term" value="C:endoplasmic reticulum"/>
    <property type="evidence" value="ECO:0007669"/>
    <property type="project" value="TreeGrafter"/>
</dbReference>
<gene>
    <name evidence="3" type="ORF">BJ875DRAFT_111348</name>
</gene>
<dbReference type="Proteomes" id="UP000824998">
    <property type="component" value="Unassembled WGS sequence"/>
</dbReference>
<dbReference type="PANTHER" id="PTHR43899">
    <property type="entry name" value="RH59310P"/>
    <property type="match status" value="1"/>
</dbReference>
<dbReference type="Pfam" id="PF00106">
    <property type="entry name" value="adh_short"/>
    <property type="match status" value="1"/>
</dbReference>
<dbReference type="GO" id="GO:0016491">
    <property type="term" value="F:oxidoreductase activity"/>
    <property type="evidence" value="ECO:0007669"/>
    <property type="project" value="UniProtKB-KW"/>
</dbReference>
<sequence>MSLFSTLLAFIGAIWLSRWVLNTSTLVYTYLRSLSLERYHYQSTNGTPPWAVITGASDGIGKGYAHELARQNFNLILHGRNESKLNDVAASIKTTYPNIKIRLVLSDACKYGCGSLHEMKHIVDTIQVLHVTILTNNVGTGTRPTGNVFSDFEHDNPSDIDAIINTNGGE</sequence>
<dbReference type="EMBL" id="MU251589">
    <property type="protein sequence ID" value="KAG9231649.1"/>
    <property type="molecule type" value="Genomic_DNA"/>
</dbReference>
<proteinExistence type="inferred from homology"/>